<evidence type="ECO:0000313" key="1">
    <source>
        <dbReference type="EMBL" id="CAG8770663.1"/>
    </source>
</evidence>
<feature type="non-terminal residue" evidence="1">
    <location>
        <position position="322"/>
    </location>
</feature>
<name>A0A9N9JB14_9GLOM</name>
<keyword evidence="2" id="KW-1185">Reference proteome</keyword>
<sequence length="322" mass="37582">KNNKSALMIVKELLEKEWVSFSATENTFVRTNGGNKVSPSGFCELTINEMGCLISGKLRFFNVEVKQRQRELEKVVNLIVKHGNFYVCKRPLSMFLMRSCEDQYLVQDRSNIIRSYLRHLKRNWLTDIQTNTLKNNENFLNIQKLAFQYLCQARLDEGCYLVSECGNRKVFYQEIDFTKEFQERESLPVKKVICGVQHVLSSPSTGEVVTELWMEPPQHFRVHEVYDTFVNRIISIDRLKLSQLVTFDQIISIVKARTHERYFVPSSKSLNMPSLFNLPALLYSSEFKIANYPVPTFLSINSQFSSFPRKQQKKDFSSESLH</sequence>
<accession>A0A9N9JB14</accession>
<protein>
    <submittedName>
        <fullName evidence="1">217_t:CDS:1</fullName>
    </submittedName>
</protein>
<feature type="non-terminal residue" evidence="1">
    <location>
        <position position="1"/>
    </location>
</feature>
<gene>
    <name evidence="1" type="ORF">AMORRO_LOCUS16563</name>
</gene>
<dbReference type="EMBL" id="CAJVPV010046333">
    <property type="protein sequence ID" value="CAG8770663.1"/>
    <property type="molecule type" value="Genomic_DNA"/>
</dbReference>
<comment type="caution">
    <text evidence="1">The sequence shown here is derived from an EMBL/GenBank/DDBJ whole genome shotgun (WGS) entry which is preliminary data.</text>
</comment>
<dbReference type="OrthoDB" id="43547at2759"/>
<organism evidence="1 2">
    <name type="scientific">Acaulospora morrowiae</name>
    <dbReference type="NCBI Taxonomy" id="94023"/>
    <lineage>
        <taxon>Eukaryota</taxon>
        <taxon>Fungi</taxon>
        <taxon>Fungi incertae sedis</taxon>
        <taxon>Mucoromycota</taxon>
        <taxon>Glomeromycotina</taxon>
        <taxon>Glomeromycetes</taxon>
        <taxon>Diversisporales</taxon>
        <taxon>Acaulosporaceae</taxon>
        <taxon>Acaulospora</taxon>
    </lineage>
</organism>
<proteinExistence type="predicted"/>
<reference evidence="1" key="1">
    <citation type="submission" date="2021-06" db="EMBL/GenBank/DDBJ databases">
        <authorList>
            <person name="Kallberg Y."/>
            <person name="Tangrot J."/>
            <person name="Rosling A."/>
        </authorList>
    </citation>
    <scope>NUCLEOTIDE SEQUENCE</scope>
    <source>
        <strain evidence="1">CL551</strain>
    </source>
</reference>
<evidence type="ECO:0000313" key="2">
    <source>
        <dbReference type="Proteomes" id="UP000789342"/>
    </source>
</evidence>
<dbReference type="Proteomes" id="UP000789342">
    <property type="component" value="Unassembled WGS sequence"/>
</dbReference>
<dbReference type="AlphaFoldDB" id="A0A9N9JB14"/>